<gene>
    <name evidence="1" type="ORF">HMPREF9400_1323</name>
</gene>
<comment type="caution">
    <text evidence="1">The sequence shown here is derived from an EMBL/GenBank/DDBJ whole genome shotgun (WGS) entry which is preliminary data.</text>
</comment>
<name>A0A828QWR9_CAMUP</name>
<dbReference type="Proteomes" id="UP000005813">
    <property type="component" value="Unassembled WGS sequence"/>
</dbReference>
<dbReference type="Gene3D" id="3.30.1120.180">
    <property type="entry name" value="Flagellar FLiS export co-chaperone, HP1076"/>
    <property type="match status" value="1"/>
</dbReference>
<protein>
    <submittedName>
        <fullName evidence="1">Uncharacterized protein</fullName>
    </submittedName>
</protein>
<dbReference type="EMBL" id="AEPU01000026">
    <property type="protein sequence ID" value="EFU71467.1"/>
    <property type="molecule type" value="Genomic_DNA"/>
</dbReference>
<dbReference type="InterPro" id="IPR032411">
    <property type="entry name" value="FliS_cochap"/>
</dbReference>
<evidence type="ECO:0000313" key="2">
    <source>
        <dbReference type="Proteomes" id="UP000005813"/>
    </source>
</evidence>
<dbReference type="InterPro" id="IPR038315">
    <property type="entry name" value="FliS_cochap_sf"/>
</dbReference>
<accession>A0A828QWR9</accession>
<reference evidence="1 2" key="1">
    <citation type="submission" date="2010-12" db="EMBL/GenBank/DDBJ databases">
        <authorList>
            <person name="Muzny D."/>
            <person name="Qin X."/>
            <person name="Buhay C."/>
            <person name="Dugan-Rocha S."/>
            <person name="Ding Y."/>
            <person name="Chen G."/>
            <person name="Hawes A."/>
            <person name="Holder M."/>
            <person name="Jhangiani S."/>
            <person name="Johnson A."/>
            <person name="Khan Z."/>
            <person name="Li Z."/>
            <person name="Liu W."/>
            <person name="Liu X."/>
            <person name="Perez L."/>
            <person name="Shen H."/>
            <person name="Wang Q."/>
            <person name="Watt J."/>
            <person name="Xi L."/>
            <person name="Xin Y."/>
            <person name="Zhou J."/>
            <person name="Deng J."/>
            <person name="Jiang H."/>
            <person name="Liu Y."/>
            <person name="Qu J."/>
            <person name="Song X.-Z."/>
            <person name="Zhang L."/>
            <person name="Villasana D."/>
            <person name="Johnson A."/>
            <person name="Liu J."/>
            <person name="Liyanage D."/>
            <person name="Lorensuhewa L."/>
            <person name="Robinson T."/>
            <person name="Song A."/>
            <person name="Song B.-B."/>
            <person name="Dinh H."/>
            <person name="Thornton R."/>
            <person name="Coyle M."/>
            <person name="Francisco L."/>
            <person name="Jackson L."/>
            <person name="Javaid M."/>
            <person name="Korchina V."/>
            <person name="Kovar C."/>
            <person name="Mata R."/>
            <person name="Mathew T."/>
            <person name="Ngo R."/>
            <person name="Nguyen L."/>
            <person name="Nguyen N."/>
            <person name="Okwuonu G."/>
            <person name="Ongeri F."/>
            <person name="Pham C."/>
            <person name="Simmons D."/>
            <person name="Wilczek-Boney K."/>
            <person name="Hale W."/>
            <person name="Jakkamsetti A."/>
            <person name="Pham P."/>
            <person name="Ruth R."/>
            <person name="San Lucas F."/>
            <person name="Warren J."/>
            <person name="Zhang J."/>
            <person name="Zhao Z."/>
            <person name="Zhou C."/>
            <person name="Zhu D."/>
            <person name="Lee S."/>
            <person name="Bess C."/>
            <person name="Blankenburg K."/>
            <person name="Forbes L."/>
            <person name="Fu Q."/>
            <person name="Gubbala S."/>
            <person name="Hirani K."/>
            <person name="Jayaseelan J.C."/>
            <person name="Lara F."/>
            <person name="Munidasa M."/>
            <person name="Palculict T."/>
            <person name="Patil S."/>
            <person name="Pu L.-L."/>
            <person name="Saada N."/>
            <person name="Tang L."/>
            <person name="Weissenberger G."/>
            <person name="Zhu Y."/>
            <person name="Hemphill L."/>
            <person name="Shang Y."/>
            <person name="Youmans B."/>
            <person name="Ayvaz T."/>
            <person name="Ross M."/>
            <person name="Santibanez J."/>
            <person name="Aqrawi P."/>
            <person name="Gross S."/>
            <person name="Joshi V."/>
            <person name="Fowler G."/>
            <person name="Nazareth L."/>
            <person name="Reid J."/>
            <person name="Worley K."/>
            <person name="Petrosino J."/>
            <person name="Highlander S."/>
            <person name="Gibbs R."/>
        </authorList>
    </citation>
    <scope>NUCLEOTIDE SEQUENCE [LARGE SCALE GENOMIC DNA]</scope>
    <source>
        <strain evidence="1 2">JV21</strain>
    </source>
</reference>
<evidence type="ECO:0000313" key="1">
    <source>
        <dbReference type="EMBL" id="EFU71467.1"/>
    </source>
</evidence>
<organism evidence="1 2">
    <name type="scientific">Campylobacter upsaliensis JV21</name>
    <dbReference type="NCBI Taxonomy" id="888826"/>
    <lineage>
        <taxon>Bacteria</taxon>
        <taxon>Pseudomonadati</taxon>
        <taxon>Campylobacterota</taxon>
        <taxon>Epsilonproteobacteria</taxon>
        <taxon>Campylobacterales</taxon>
        <taxon>Campylobacteraceae</taxon>
        <taxon>Campylobacter</taxon>
    </lineage>
</organism>
<proteinExistence type="predicted"/>
<sequence length="192" mass="21629">MRGLRNLVKRGTLFAYLNLAIFERKQMKSELDILKQHLGEVDGVSEFKAKQLCSQISDANDFIGALQVLDLSLKKIQNNITQRLQKDTDEVQKRTLDAASSQLVNSCSFMGTALFDNIFNVYVGQKLFEFEISNPLLVLDKGGYEGVLAYIEDKREEIKANLSELSGAILMGANLNTTSMFDTTQDFKKLFK</sequence>
<dbReference type="AlphaFoldDB" id="A0A828QWR9"/>
<dbReference type="Pfam" id="PF16522">
    <property type="entry name" value="FliS_cochap"/>
    <property type="match status" value="1"/>
</dbReference>